<dbReference type="InterPro" id="IPR008709">
    <property type="entry name" value="Neurochondrin"/>
</dbReference>
<proteinExistence type="predicted"/>
<dbReference type="PANTHER" id="PTHR13109:SF7">
    <property type="entry name" value="NEUROCHONDRIN"/>
    <property type="match status" value="1"/>
</dbReference>
<name>A0A1D6HNI0_MAIZE</name>
<dbReference type="EMBL" id="CM000781">
    <property type="protein sequence ID" value="AQK75852.1"/>
    <property type="molecule type" value="Genomic_DNA"/>
</dbReference>
<reference evidence="1" key="1">
    <citation type="submission" date="2015-12" db="EMBL/GenBank/DDBJ databases">
        <title>Update maize B73 reference genome by single molecule sequencing technologies.</title>
        <authorList>
            <consortium name="Maize Genome Sequencing Project"/>
            <person name="Ware D."/>
        </authorList>
    </citation>
    <scope>NUCLEOTIDE SEQUENCE</scope>
    <source>
        <tissue evidence="1">Seedling</tissue>
    </source>
</reference>
<gene>
    <name evidence="1" type="ORF">ZEAMMB73_Zm00001d018392</name>
</gene>
<accession>A0A1D6HNI0</accession>
<sequence length="367" mass="41059">MMLKCFCCCSVSSEKLHALLLAECMMSILGEDWLSEDFEVQDNQNVLSVDKFVLLVLESARVEVAVLLNELAYLKYESSKISQTDEAISQKQRNLAILFSLIERIIKMISNASSGEGIFPFSCLLLFHGHQIRKLRDHGQWKGDDLLAAARIVGSYLAEAPYACKEKTGNLLEFIFSIEGQDESSSFYSICFMLPMLSQITMEVDGCRTLASFGGHKAVIDCLVKMTEQGGMTIDNGSMFLACDTIINFMSNMKSVHIPVDYCFIRLLKALVTWAGTTDASSVTMTASCLCVMLLDMTSEKFLLSCSHFDANILGSLSEIIIRSLQQDIPDDDSEQFKQKQIIVSGYKRWADRFPRVKDVVEQHVSV</sequence>
<dbReference type="ExpressionAtlas" id="A0A1D6HNI0">
    <property type="expression patterns" value="baseline and differential"/>
</dbReference>
<protein>
    <submittedName>
        <fullName evidence="1">Neurochondrin family protein</fullName>
    </submittedName>
</protein>
<dbReference type="Pfam" id="PF05536">
    <property type="entry name" value="Neurochondrin"/>
    <property type="match status" value="1"/>
</dbReference>
<organism evidence="1">
    <name type="scientific">Zea mays</name>
    <name type="common">Maize</name>
    <dbReference type="NCBI Taxonomy" id="4577"/>
    <lineage>
        <taxon>Eukaryota</taxon>
        <taxon>Viridiplantae</taxon>
        <taxon>Streptophyta</taxon>
        <taxon>Embryophyta</taxon>
        <taxon>Tracheophyta</taxon>
        <taxon>Spermatophyta</taxon>
        <taxon>Magnoliopsida</taxon>
        <taxon>Liliopsida</taxon>
        <taxon>Poales</taxon>
        <taxon>Poaceae</taxon>
        <taxon>PACMAD clade</taxon>
        <taxon>Panicoideae</taxon>
        <taxon>Andropogonodae</taxon>
        <taxon>Andropogoneae</taxon>
        <taxon>Tripsacinae</taxon>
        <taxon>Zea</taxon>
    </lineage>
</organism>
<dbReference type="AlphaFoldDB" id="A0A1D6HNI0"/>
<dbReference type="PANTHER" id="PTHR13109">
    <property type="entry name" value="NEUROCHONDRIN"/>
    <property type="match status" value="1"/>
</dbReference>
<evidence type="ECO:0000313" key="1">
    <source>
        <dbReference type="EMBL" id="AQK75852.1"/>
    </source>
</evidence>